<protein>
    <recommendedName>
        <fullName evidence="3">Sce7726 family protein</fullName>
    </recommendedName>
</protein>
<dbReference type="RefSeq" id="WP_209336682.1">
    <property type="nucleotide sequence ID" value="NZ_JAGIYY010000008.1"/>
</dbReference>
<proteinExistence type="predicted"/>
<name>A0A8J7R121_9HYPH</name>
<gene>
    <name evidence="1" type="ORF">J5Y06_18595</name>
</gene>
<accession>A0A8J7R121</accession>
<dbReference type="Proteomes" id="UP000666240">
    <property type="component" value="Unassembled WGS sequence"/>
</dbReference>
<sequence length="209" mass="23558">MNPFVSKEENQIRTATVDRIRTLLPDARIIHELNVDEGHCRADIAAVTELQIFLFELKSSKDTLGRLANQIRTFHPVCHGLVVVADEKWCGRATAAGYPNCDARKVLEASGTTTQLWQYPEPQAAFPVWRLPVRIHYPWPWKMLRLLSAEEIKAVCAERGIRVPSRTNRSVLIDTILHRLTGTEIEQAVCAQLRSRQESDPALIGEVAA</sequence>
<reference evidence="1" key="1">
    <citation type="submission" date="2021-03" db="EMBL/GenBank/DDBJ databases">
        <title>Genome sequencing and assembly of Tianweitania sediminis.</title>
        <authorList>
            <person name="Chhetri G."/>
        </authorList>
    </citation>
    <scope>NUCLEOTIDE SEQUENCE</scope>
    <source>
        <strain evidence="1">Z8</strain>
    </source>
</reference>
<dbReference type="EMBL" id="JAGIYY010000008">
    <property type="protein sequence ID" value="MBP0440663.1"/>
    <property type="molecule type" value="Genomic_DNA"/>
</dbReference>
<evidence type="ECO:0000313" key="1">
    <source>
        <dbReference type="EMBL" id="MBP0440663.1"/>
    </source>
</evidence>
<keyword evidence="2" id="KW-1185">Reference proteome</keyword>
<comment type="caution">
    <text evidence="1">The sequence shown here is derived from an EMBL/GenBank/DDBJ whole genome shotgun (WGS) entry which is preliminary data.</text>
</comment>
<evidence type="ECO:0000313" key="2">
    <source>
        <dbReference type="Proteomes" id="UP000666240"/>
    </source>
</evidence>
<organism evidence="1 2">
    <name type="scientific">Tianweitania sediminis</name>
    <dbReference type="NCBI Taxonomy" id="1502156"/>
    <lineage>
        <taxon>Bacteria</taxon>
        <taxon>Pseudomonadati</taxon>
        <taxon>Pseudomonadota</taxon>
        <taxon>Alphaproteobacteria</taxon>
        <taxon>Hyphomicrobiales</taxon>
        <taxon>Phyllobacteriaceae</taxon>
        <taxon>Tianweitania</taxon>
    </lineage>
</organism>
<evidence type="ECO:0008006" key="3">
    <source>
        <dbReference type="Google" id="ProtNLM"/>
    </source>
</evidence>
<dbReference type="AlphaFoldDB" id="A0A8J7R121"/>